<evidence type="ECO:0000313" key="11">
    <source>
        <dbReference type="Proteomes" id="UP000494163"/>
    </source>
</evidence>
<name>A0A0M4EAX4_DROBS</name>
<dbReference type="AlphaFoldDB" id="A0A0M4EAX4"/>
<dbReference type="OMA" id="NLCRAIN"/>
<dbReference type="Pfam" id="PF05914">
    <property type="entry name" value="RIB43A"/>
    <property type="match status" value="1"/>
</dbReference>
<keyword evidence="8" id="KW-0966">Cell projection</keyword>
<dbReference type="OrthoDB" id="429119at2759"/>
<keyword evidence="4" id="KW-0282">Flagellum</keyword>
<accession>A0A0M4EAX4</accession>
<dbReference type="PANTHER" id="PTHR14517">
    <property type="entry name" value="RIB43A-RELATED"/>
    <property type="match status" value="1"/>
</dbReference>
<sequence>MTLKLPICTKEDLNEALKLQKREQYEEERKKRIFNAKQRLFGLDMDGLERQILDRKKQQSVQLECNKRYEEQEQLQKRLIRAKEQELEKEKRIMDSDLNFYRCRYQRLDQRREFDLNDPNYLKKAKPARIADDDIALGVSSAQIFHGEDLHQNERKVLQREQQRAWLDQQVMERKRAEEARKQADNLYMESIQCRDKHLEEMAKSDHCMRNQLINKTRQFNINLAKQKEAARKRAKLETYEDDMAEIYNMLSSDMLTENPDVAQSRSNPNKKIAFMYRGMTAEELLDFRKGQEQHLAQTEQRKTEAQLMEKQWEQYAMNMDRELMLKQIEIDRKRKQQLDDLMRTNANLAIEQELQRKAALTQLSNAVSDEFYDQFNKTSR</sequence>
<organism evidence="10 11">
    <name type="scientific">Drosophila busckii</name>
    <name type="common">Fruit fly</name>
    <dbReference type="NCBI Taxonomy" id="30019"/>
    <lineage>
        <taxon>Eukaryota</taxon>
        <taxon>Metazoa</taxon>
        <taxon>Ecdysozoa</taxon>
        <taxon>Arthropoda</taxon>
        <taxon>Hexapoda</taxon>
        <taxon>Insecta</taxon>
        <taxon>Pterygota</taxon>
        <taxon>Neoptera</taxon>
        <taxon>Endopterygota</taxon>
        <taxon>Diptera</taxon>
        <taxon>Brachycera</taxon>
        <taxon>Muscomorpha</taxon>
        <taxon>Ephydroidea</taxon>
        <taxon>Drosophilidae</taxon>
        <taxon>Drosophila</taxon>
    </lineage>
</organism>
<gene>
    <name evidence="10" type="ORF">Dbus_chr3Lg1644</name>
</gene>
<comment type="subcellular location">
    <subcellularLocation>
        <location evidence="1">Cytoplasm</location>
        <location evidence="1">Cytoskeleton</location>
        <location evidence="1">Flagellum axoneme</location>
    </subcellularLocation>
</comment>
<evidence type="ECO:0000313" key="10">
    <source>
        <dbReference type="EMBL" id="ALC44478.1"/>
    </source>
</evidence>
<dbReference type="PANTHER" id="PTHR14517:SF6">
    <property type="entry name" value="RE41410P"/>
    <property type="match status" value="1"/>
</dbReference>
<evidence type="ECO:0000256" key="6">
    <source>
        <dbReference type="ARBA" id="ARBA00023069"/>
    </source>
</evidence>
<evidence type="ECO:0000256" key="2">
    <source>
        <dbReference type="ARBA" id="ARBA00006875"/>
    </source>
</evidence>
<keyword evidence="6" id="KW-0969">Cilium</keyword>
<evidence type="ECO:0000256" key="3">
    <source>
        <dbReference type="ARBA" id="ARBA00022490"/>
    </source>
</evidence>
<keyword evidence="3" id="KW-0963">Cytoplasm</keyword>
<keyword evidence="11" id="KW-1185">Reference proteome</keyword>
<comment type="subunit">
    <text evidence="9">Microtubule inner protein component of sperm flagellar doublet microtubules.</text>
</comment>
<reference evidence="10 11" key="1">
    <citation type="submission" date="2015-08" db="EMBL/GenBank/DDBJ databases">
        <title>Ancestral chromatin configuration constrains chromatin evolution on differentiating sex chromosomes in Drosophila.</title>
        <authorList>
            <person name="Zhou Q."/>
            <person name="Bachtrog D."/>
        </authorList>
    </citation>
    <scope>NUCLEOTIDE SEQUENCE [LARGE SCALE GENOMIC DNA]</scope>
    <source>
        <tissue evidence="10">Whole larvae</tissue>
    </source>
</reference>
<dbReference type="EMBL" id="CP012525">
    <property type="protein sequence ID" value="ALC44478.1"/>
    <property type="molecule type" value="Genomic_DNA"/>
</dbReference>
<dbReference type="Proteomes" id="UP000494163">
    <property type="component" value="Chromosome 3L"/>
</dbReference>
<keyword evidence="7" id="KW-0206">Cytoskeleton</keyword>
<comment type="similarity">
    <text evidence="2">Belongs to the RIB43A family.</text>
</comment>
<proteinExistence type="inferred from homology"/>
<keyword evidence="5" id="KW-0175">Coiled coil</keyword>
<evidence type="ECO:0000256" key="5">
    <source>
        <dbReference type="ARBA" id="ARBA00023054"/>
    </source>
</evidence>
<evidence type="ECO:0000256" key="8">
    <source>
        <dbReference type="ARBA" id="ARBA00023273"/>
    </source>
</evidence>
<evidence type="ECO:0000256" key="1">
    <source>
        <dbReference type="ARBA" id="ARBA00004611"/>
    </source>
</evidence>
<evidence type="ECO:0000256" key="4">
    <source>
        <dbReference type="ARBA" id="ARBA00022846"/>
    </source>
</evidence>
<evidence type="ECO:0000256" key="9">
    <source>
        <dbReference type="ARBA" id="ARBA00046435"/>
    </source>
</evidence>
<protein>
    <submittedName>
        <fullName evidence="10">CG7264</fullName>
    </submittedName>
</protein>
<evidence type="ECO:0000256" key="7">
    <source>
        <dbReference type="ARBA" id="ARBA00023212"/>
    </source>
</evidence>
<dbReference type="InterPro" id="IPR008805">
    <property type="entry name" value="RIB43A"/>
</dbReference>
<dbReference type="STRING" id="30019.A0A0M4EAX4"/>